<dbReference type="Proteomes" id="UP001283109">
    <property type="component" value="Unassembled WGS sequence"/>
</dbReference>
<sequence>MSMRAVTLPARPLSRRRGRAKPARPAFALIAVVFLFLVGIELLAPTPAGAAERGAGFGTWAPVSAYGWHGSMLVGGVHTYCITPGAPAPTGQSVDHGVSGSAAGLAPQQLAGINHLVTSYGQTNDPVQAAAVAWAVKATANRDETLHAFGYRGDSLAGAIHWTMSALAPQHDRAVQERAVAFYDEASRVAAGPASASGSLVFTTDAADPSSGTVRVDATSPATGTITLTNAVFADSGAPVQEGAVTGSAYAIRAAPPVEGRPYAVSGVGRFDAGLAAAVRHYTTPGGQETAGPAGRVQFDVAGADAAPRIPPFSPAISTRVAAPGEINSPYVDEVAFAVSDGAWPRAEDGSFLPVVANAVVYRTETEPVPGSAIPPDAQIAGTLQLATDPVTGPTLPYTVTSDWPMTAAGHYTAVWSIRAGEQSPAVAAHLGPDFAWTERFGEPTQVAVVAPPPPPPPAPAPEAAPPSPAPPATPVPPAPAAAPPAALAATGTDPSALRLPAALAIALLSVGTSIVASRRPWSAAPLTIG</sequence>
<reference evidence="2 3" key="1">
    <citation type="submission" date="2023-11" db="EMBL/GenBank/DDBJ databases">
        <title>Draft genome sequence of Microbacterium arthrosphaerae JCM 30492.</title>
        <authorList>
            <person name="Zhang G."/>
            <person name="Ding Y."/>
        </authorList>
    </citation>
    <scope>NUCLEOTIDE SEQUENCE [LARGE SCALE GENOMIC DNA]</scope>
    <source>
        <strain evidence="2 3">JCM 30492</strain>
    </source>
</reference>
<evidence type="ECO:0000313" key="3">
    <source>
        <dbReference type="Proteomes" id="UP001283109"/>
    </source>
</evidence>
<organism evidence="2 3">
    <name type="scientific">Microbacterium arthrosphaerae</name>
    <dbReference type="NCBI Taxonomy" id="792652"/>
    <lineage>
        <taxon>Bacteria</taxon>
        <taxon>Bacillati</taxon>
        <taxon>Actinomycetota</taxon>
        <taxon>Actinomycetes</taxon>
        <taxon>Micrococcales</taxon>
        <taxon>Microbacteriaceae</taxon>
        <taxon>Microbacterium</taxon>
    </lineage>
</organism>
<dbReference type="EMBL" id="JAWQEV010000001">
    <property type="protein sequence ID" value="MDW4571535.1"/>
    <property type="molecule type" value="Genomic_DNA"/>
</dbReference>
<evidence type="ECO:0008006" key="4">
    <source>
        <dbReference type="Google" id="ProtNLM"/>
    </source>
</evidence>
<feature type="region of interest" description="Disordered" evidence="1">
    <location>
        <begin position="451"/>
        <end position="492"/>
    </location>
</feature>
<protein>
    <recommendedName>
        <fullName evidence="4">TQXA domain-containing protein</fullName>
    </recommendedName>
</protein>
<accession>A0ABU4GYM3</accession>
<feature type="compositionally biased region" description="Pro residues" evidence="1">
    <location>
        <begin position="451"/>
        <end position="483"/>
    </location>
</feature>
<evidence type="ECO:0000313" key="2">
    <source>
        <dbReference type="EMBL" id="MDW4571535.1"/>
    </source>
</evidence>
<name>A0ABU4GYM3_9MICO</name>
<evidence type="ECO:0000256" key="1">
    <source>
        <dbReference type="SAM" id="MobiDB-lite"/>
    </source>
</evidence>
<keyword evidence="3" id="KW-1185">Reference proteome</keyword>
<proteinExistence type="predicted"/>
<comment type="caution">
    <text evidence="2">The sequence shown here is derived from an EMBL/GenBank/DDBJ whole genome shotgun (WGS) entry which is preliminary data.</text>
</comment>
<gene>
    <name evidence="2" type="ORF">R8Z58_01945</name>
</gene>
<dbReference type="RefSeq" id="WP_318352069.1">
    <property type="nucleotide sequence ID" value="NZ_JAWQEV010000001.1"/>
</dbReference>